<evidence type="ECO:0000313" key="2">
    <source>
        <dbReference type="EMBL" id="KWF29910.1"/>
    </source>
</evidence>
<gene>
    <name evidence="2" type="ORF">WT56_16155</name>
</gene>
<sequence>MIQINEAMNLVVPVVADETGVKVWAYHTPISRQVFEANYRVLAATKASLMSRGGIYMMDSGPRIAALTLLDEGMREAEARGSYANDGKTVLDEATPALMNEIRRLTMVLVPGSSGWDLLPIESAVAAGKIDAEDQAETESAIVFFTCICALASKAERKKQASSTASLLKGSITSLSPMEFADSLPNSTKAAPSAQPVVSSVPS</sequence>
<name>A0A132EGR7_9BURK</name>
<feature type="region of interest" description="Disordered" evidence="1">
    <location>
        <begin position="183"/>
        <end position="203"/>
    </location>
</feature>
<dbReference type="EMBL" id="LPJR01000029">
    <property type="protein sequence ID" value="KWF29910.1"/>
    <property type="molecule type" value="Genomic_DNA"/>
</dbReference>
<comment type="caution">
    <text evidence="2">The sequence shown here is derived from an EMBL/GenBank/DDBJ whole genome shotgun (WGS) entry which is preliminary data.</text>
</comment>
<dbReference type="OrthoDB" id="9099288at2"/>
<reference evidence="2 3" key="1">
    <citation type="submission" date="2015-11" db="EMBL/GenBank/DDBJ databases">
        <title>Expanding the genomic diversity of Burkholderia species for the development of highly accurate diagnostics.</title>
        <authorList>
            <person name="Sahl J."/>
            <person name="Keim P."/>
            <person name="Wagner D."/>
        </authorList>
    </citation>
    <scope>NUCLEOTIDE SEQUENCE [LARGE SCALE GENOMIC DNA]</scope>
    <source>
        <strain evidence="2 3">MSMB368WGS</strain>
    </source>
</reference>
<dbReference type="AlphaFoldDB" id="A0A132EGR7"/>
<evidence type="ECO:0000256" key="1">
    <source>
        <dbReference type="SAM" id="MobiDB-lite"/>
    </source>
</evidence>
<feature type="compositionally biased region" description="Low complexity" evidence="1">
    <location>
        <begin position="190"/>
        <end position="203"/>
    </location>
</feature>
<organism evidence="2 3">
    <name type="scientific">Burkholderia pseudomultivorans</name>
    <dbReference type="NCBI Taxonomy" id="1207504"/>
    <lineage>
        <taxon>Bacteria</taxon>
        <taxon>Pseudomonadati</taxon>
        <taxon>Pseudomonadota</taxon>
        <taxon>Betaproteobacteria</taxon>
        <taxon>Burkholderiales</taxon>
        <taxon>Burkholderiaceae</taxon>
        <taxon>Burkholderia</taxon>
        <taxon>Burkholderia cepacia complex</taxon>
    </lineage>
</organism>
<proteinExistence type="predicted"/>
<dbReference type="RefSeq" id="WP_060241876.1">
    <property type="nucleotide sequence ID" value="NZ_LPJR01000029.1"/>
</dbReference>
<dbReference type="Proteomes" id="UP000062912">
    <property type="component" value="Unassembled WGS sequence"/>
</dbReference>
<protein>
    <submittedName>
        <fullName evidence="2">Uncharacterized protein</fullName>
    </submittedName>
</protein>
<accession>A0A132EGR7</accession>
<evidence type="ECO:0000313" key="3">
    <source>
        <dbReference type="Proteomes" id="UP000062912"/>
    </source>
</evidence>